<evidence type="ECO:0000313" key="2">
    <source>
        <dbReference type="EMBL" id="MBE5921080.1"/>
    </source>
</evidence>
<dbReference type="AlphaFoldDB" id="A0A927UAM0"/>
<dbReference type="EMBL" id="SVER01000084">
    <property type="protein sequence ID" value="MBE5921080.1"/>
    <property type="molecule type" value="Genomic_DNA"/>
</dbReference>
<sequence length="63" mass="7779">MEDNINQMKLIELRESTGMTRREFCEYFGIPYRTMQDWELGNRKMPDYLLRLMIYKINIDQIL</sequence>
<dbReference type="Proteomes" id="UP000766246">
    <property type="component" value="Unassembled WGS sequence"/>
</dbReference>
<feature type="domain" description="HTH cro/C1-type" evidence="1">
    <location>
        <begin position="10"/>
        <end position="47"/>
    </location>
</feature>
<comment type="caution">
    <text evidence="2">The sequence shown here is derived from an EMBL/GenBank/DDBJ whole genome shotgun (WGS) entry which is preliminary data.</text>
</comment>
<gene>
    <name evidence="2" type="ORF">E7272_14790</name>
</gene>
<reference evidence="2" key="1">
    <citation type="submission" date="2019-04" db="EMBL/GenBank/DDBJ databases">
        <title>Evolution of Biomass-Degrading Anaerobic Consortia Revealed by Metagenomics.</title>
        <authorList>
            <person name="Peng X."/>
        </authorList>
    </citation>
    <scope>NUCLEOTIDE SEQUENCE</scope>
    <source>
        <strain evidence="2">SIG311</strain>
    </source>
</reference>
<dbReference type="Gene3D" id="1.10.260.40">
    <property type="entry name" value="lambda repressor-like DNA-binding domains"/>
    <property type="match status" value="1"/>
</dbReference>
<dbReference type="InterPro" id="IPR010982">
    <property type="entry name" value="Lambda_DNA-bd_dom_sf"/>
</dbReference>
<dbReference type="InterPro" id="IPR001387">
    <property type="entry name" value="Cro/C1-type_HTH"/>
</dbReference>
<name>A0A927UAM0_9FIRM</name>
<dbReference type="CDD" id="cd00093">
    <property type="entry name" value="HTH_XRE"/>
    <property type="match status" value="1"/>
</dbReference>
<dbReference type="PROSITE" id="PS50943">
    <property type="entry name" value="HTH_CROC1"/>
    <property type="match status" value="1"/>
</dbReference>
<accession>A0A927UAM0</accession>
<dbReference type="GO" id="GO:0003677">
    <property type="term" value="F:DNA binding"/>
    <property type="evidence" value="ECO:0007669"/>
    <property type="project" value="InterPro"/>
</dbReference>
<proteinExistence type="predicted"/>
<evidence type="ECO:0000259" key="1">
    <source>
        <dbReference type="PROSITE" id="PS50943"/>
    </source>
</evidence>
<evidence type="ECO:0000313" key="3">
    <source>
        <dbReference type="Proteomes" id="UP000766246"/>
    </source>
</evidence>
<organism evidence="2 3">
    <name type="scientific">Pseudobutyrivibrio ruminis</name>
    <dbReference type="NCBI Taxonomy" id="46206"/>
    <lineage>
        <taxon>Bacteria</taxon>
        <taxon>Bacillati</taxon>
        <taxon>Bacillota</taxon>
        <taxon>Clostridia</taxon>
        <taxon>Lachnospirales</taxon>
        <taxon>Lachnospiraceae</taxon>
        <taxon>Pseudobutyrivibrio</taxon>
    </lineage>
</organism>
<protein>
    <submittedName>
        <fullName evidence="2">Transcriptional regulator</fullName>
    </submittedName>
</protein>
<dbReference type="SUPFAM" id="SSF47413">
    <property type="entry name" value="lambda repressor-like DNA-binding domains"/>
    <property type="match status" value="1"/>
</dbReference>